<dbReference type="GO" id="GO:0003677">
    <property type="term" value="F:DNA binding"/>
    <property type="evidence" value="ECO:0007669"/>
    <property type="project" value="InterPro"/>
</dbReference>
<evidence type="ECO:0000256" key="1">
    <source>
        <dbReference type="SAM" id="MobiDB-lite"/>
    </source>
</evidence>
<reference evidence="2" key="1">
    <citation type="submission" date="2016-10" db="EMBL/GenBank/DDBJ databases">
        <title>Sequence of Gallionella enrichment culture.</title>
        <authorList>
            <person name="Poehlein A."/>
            <person name="Muehling M."/>
            <person name="Daniel R."/>
        </authorList>
    </citation>
    <scope>NUCLEOTIDE SEQUENCE</scope>
</reference>
<dbReference type="SUPFAM" id="SSF47413">
    <property type="entry name" value="lambda repressor-like DNA-binding domains"/>
    <property type="match status" value="1"/>
</dbReference>
<protein>
    <submittedName>
        <fullName evidence="2">Uncharacterized protein</fullName>
    </submittedName>
</protein>
<sequence>MRREAAKKTTLVFYRGVSGEEPVRDWLKEVDRADRLAVGQDLMEDAGRRVGHGTQAPEGVDAMSKQHHGSSLDNFLKDEGVFEETQTLAVKEVVVWQLIEAMQQRSLTKTQLATLLKTSRSQVDRLLDPTRDVTLSTLQRAAALVGRKVQIELV</sequence>
<name>A0A1J5QR50_9ZZZZ</name>
<comment type="caution">
    <text evidence="2">The sequence shown here is derived from an EMBL/GenBank/DDBJ whole genome shotgun (WGS) entry which is preliminary data.</text>
</comment>
<feature type="region of interest" description="Disordered" evidence="1">
    <location>
        <begin position="47"/>
        <end position="71"/>
    </location>
</feature>
<gene>
    <name evidence="2" type="ORF">GALL_322730</name>
</gene>
<dbReference type="EMBL" id="MLJW01000514">
    <property type="protein sequence ID" value="OIQ85880.1"/>
    <property type="molecule type" value="Genomic_DNA"/>
</dbReference>
<dbReference type="Gene3D" id="1.10.260.40">
    <property type="entry name" value="lambda repressor-like DNA-binding domains"/>
    <property type="match status" value="1"/>
</dbReference>
<organism evidence="2">
    <name type="scientific">mine drainage metagenome</name>
    <dbReference type="NCBI Taxonomy" id="410659"/>
    <lineage>
        <taxon>unclassified sequences</taxon>
        <taxon>metagenomes</taxon>
        <taxon>ecological metagenomes</taxon>
    </lineage>
</organism>
<proteinExistence type="predicted"/>
<dbReference type="InterPro" id="IPR010982">
    <property type="entry name" value="Lambda_DNA-bd_dom_sf"/>
</dbReference>
<dbReference type="AlphaFoldDB" id="A0A1J5QR50"/>
<accession>A0A1J5QR50</accession>
<evidence type="ECO:0000313" key="2">
    <source>
        <dbReference type="EMBL" id="OIQ85880.1"/>
    </source>
</evidence>